<evidence type="ECO:0000259" key="1">
    <source>
        <dbReference type="Pfam" id="PF01526"/>
    </source>
</evidence>
<dbReference type="Proteomes" id="UP000216478">
    <property type="component" value="Unassembled WGS sequence"/>
</dbReference>
<organism evidence="2 3">
    <name type="scientific">Brucella grignonensis</name>
    <dbReference type="NCBI Taxonomy" id="94627"/>
    <lineage>
        <taxon>Bacteria</taxon>
        <taxon>Pseudomonadati</taxon>
        <taxon>Pseudomonadota</taxon>
        <taxon>Alphaproteobacteria</taxon>
        <taxon>Hyphomicrobiales</taxon>
        <taxon>Brucellaceae</taxon>
        <taxon>Brucella/Ochrobactrum group</taxon>
        <taxon>Brucella</taxon>
    </lineage>
</organism>
<dbReference type="EMBL" id="NNRL01000168">
    <property type="protein sequence ID" value="OYR07826.1"/>
    <property type="molecule type" value="Genomic_DNA"/>
</dbReference>
<evidence type="ECO:0000313" key="2">
    <source>
        <dbReference type="EMBL" id="OYR07826.1"/>
    </source>
</evidence>
<dbReference type="Pfam" id="PF01526">
    <property type="entry name" value="DDE_Tnp_Tn3"/>
    <property type="match status" value="1"/>
</dbReference>
<evidence type="ECO:0000313" key="3">
    <source>
        <dbReference type="Proteomes" id="UP000216478"/>
    </source>
</evidence>
<keyword evidence="3" id="KW-1185">Reference proteome</keyword>
<dbReference type="InterPro" id="IPR002513">
    <property type="entry name" value="Tn3_Tnp_DDE_dom"/>
</dbReference>
<sequence length="243" mass="26706">MGPPHPRTANIFRLAVMPRRSATSTLVTTPIPGAKFYRFTSDQYGAFYIVAMNANASEAIYVLDGLLYHGSELVIETHYVDTGGVSDMSFALCHLVGFQLVPRLRGLKDRKLYLFPGDTPPENLASLVGEPVNVERIKANWNDILRLVTTIRSGQVRPSTLLAKLSAFPRQNGLALALRDLGRINRSIFFCPSGGRIRRCAETPLLASTRAKPRTPWLALYSSIVSESYATVPSRASSTGRPV</sequence>
<name>A0A256EZF2_9HYPH</name>
<protein>
    <submittedName>
        <fullName evidence="2">Tn3 transposase DDE domain protein</fullName>
    </submittedName>
</protein>
<reference evidence="2 3" key="1">
    <citation type="submission" date="2017-07" db="EMBL/GenBank/DDBJ databases">
        <title>Phylogenetic study on the rhizospheric bacterium Ochrobactrum sp. A44.</title>
        <authorList>
            <person name="Krzyzanowska D.M."/>
            <person name="Ossowicki A."/>
            <person name="Rajewska M."/>
            <person name="Maciag T."/>
            <person name="Kaczynski Z."/>
            <person name="Czerwicka M."/>
            <person name="Jafra S."/>
        </authorList>
    </citation>
    <scope>NUCLEOTIDE SEQUENCE [LARGE SCALE GENOMIC DNA]</scope>
    <source>
        <strain evidence="2 3">OgA9a</strain>
    </source>
</reference>
<dbReference type="GO" id="GO:0004803">
    <property type="term" value="F:transposase activity"/>
    <property type="evidence" value="ECO:0007669"/>
    <property type="project" value="InterPro"/>
</dbReference>
<dbReference type="AlphaFoldDB" id="A0A256EZF2"/>
<proteinExistence type="predicted"/>
<feature type="domain" description="Tn3 transposase DDE" evidence="1">
    <location>
        <begin position="32"/>
        <end position="191"/>
    </location>
</feature>
<accession>A0A256EZF2</accession>
<comment type="caution">
    <text evidence="2">The sequence shown here is derived from an EMBL/GenBank/DDBJ whole genome shotgun (WGS) entry which is preliminary data.</text>
</comment>
<dbReference type="GO" id="GO:0006313">
    <property type="term" value="P:DNA transposition"/>
    <property type="evidence" value="ECO:0007669"/>
    <property type="project" value="InterPro"/>
</dbReference>
<gene>
    <name evidence="2" type="ORF">CEV33_3474</name>
</gene>